<comment type="caution">
    <text evidence="3">The sequence shown here is derived from an EMBL/GenBank/DDBJ whole genome shotgun (WGS) entry which is preliminary data.</text>
</comment>
<dbReference type="InterPro" id="IPR057135">
    <property type="entry name" value="At4g27190-like_LRR"/>
</dbReference>
<dbReference type="Proteomes" id="UP001415857">
    <property type="component" value="Unassembled WGS sequence"/>
</dbReference>
<sequence>MEDRRRLEIVSPRVIKSLIRLEELYLKDNGLKWVVEEGKAQNEVTLAELGSLSDLRALVSHLPTTKFSGYTNLLDKLVRFRLYSNDKYIYFDNEFHNFLQLHDTDATILADGGTKVLLKKTNRLEIRGVRGMKNVLNNQTRGSFVHLENLELLNDDDDDDGPEYLIDIDLVPQSVFPSLKSLWISHVSKLKMISHGQLPKGSFGELRGLRLEYLPNLTNLWKDLTQFVSLSNLKRIRLTNCDRLENLFSPYTARSLVQLQYLEIETCDEIKEIVATERGGHEEVTNKIRFLKLSELKLERLPSLIYFYEKMDEIEFPQLSTLSLRNLRELTSFYPNSQDSGGNHDTATQHLSIQKVKSMCELRYMDVLRCKKLLNVFSSSLVQGLQNLEDLEVQECDLLEVVFDFEGVSIEEGRAALVLPCLKKLYLRYLPRLTHLWKKAPQEIQGFQNLQSLVVDYCWELKYIFTPSIAKLLVKLENLRISNCAIVEFVGKDQEGSKENKEATNIIVFPMVKHLNLQNLPDLMSFKWPVLKESSLRNADVKVFTPAILGAQKQRTINVRSHEEVQEQQITFEDEDSLFQCNKLSNAVSLNLLSSFQSLSILHVRGCKSLRNLFSPSMVKSVEQLQELEISECEMMTTIVAEDEEGDEKAMDKVEFPQLRRLELWELPNLVSFFPKVNTGEIRPESNLHTRIQHLFNEKVAFPSLEELRLTSVSKLDEIWCKMDHEGTIGFQNLKSLSFFDCGNLRNVFYPSMARGLVQLQYLDISYCEKIKEIVVNGENKEEDRMDKIVIEGLTSFCQGPYPFDLPSLKHVLFPSLEKLILFQRLRLVKVERYGSLRNLFSPLVAKGLVCLEKLLIEHCDMMEEIISKGEEEEEERMNTIMVIPQLKCLELYHLPNLISFCQGRYAFDLPSLVDVFVFDCPKMKTFSSEFVSTKGLKQVLFQRKEFEYNSANSSDEEDWFFQGQCGRPPYKVTITTPS</sequence>
<evidence type="ECO:0000256" key="1">
    <source>
        <dbReference type="ARBA" id="ARBA00022821"/>
    </source>
</evidence>
<feature type="domain" description="Disease resistance protein At4g27190-like leucine-rich repeats" evidence="2">
    <location>
        <begin position="201"/>
        <end position="268"/>
    </location>
</feature>
<dbReference type="SUPFAM" id="SSF52047">
    <property type="entry name" value="RNI-like"/>
    <property type="match status" value="1"/>
</dbReference>
<evidence type="ECO:0000313" key="4">
    <source>
        <dbReference type="Proteomes" id="UP001415857"/>
    </source>
</evidence>
<feature type="domain" description="Disease resistance protein At4g27190-like leucine-rich repeats" evidence="2">
    <location>
        <begin position="594"/>
        <end position="674"/>
    </location>
</feature>
<dbReference type="Pfam" id="PF23247">
    <property type="entry name" value="LRR_RPS2"/>
    <property type="match status" value="5"/>
</dbReference>
<proteinExistence type="predicted"/>
<keyword evidence="1" id="KW-0611">Plant defense</keyword>
<name>A0AAP0S4E6_LIQFO</name>
<dbReference type="Gene3D" id="3.80.10.10">
    <property type="entry name" value="Ribonuclease Inhibitor"/>
    <property type="match status" value="4"/>
</dbReference>
<organism evidence="3 4">
    <name type="scientific">Liquidambar formosana</name>
    <name type="common">Formosan gum</name>
    <dbReference type="NCBI Taxonomy" id="63359"/>
    <lineage>
        <taxon>Eukaryota</taxon>
        <taxon>Viridiplantae</taxon>
        <taxon>Streptophyta</taxon>
        <taxon>Embryophyta</taxon>
        <taxon>Tracheophyta</taxon>
        <taxon>Spermatophyta</taxon>
        <taxon>Magnoliopsida</taxon>
        <taxon>eudicotyledons</taxon>
        <taxon>Gunneridae</taxon>
        <taxon>Pentapetalae</taxon>
        <taxon>Saxifragales</taxon>
        <taxon>Altingiaceae</taxon>
        <taxon>Liquidambar</taxon>
    </lineage>
</organism>
<evidence type="ECO:0000259" key="2">
    <source>
        <dbReference type="Pfam" id="PF23247"/>
    </source>
</evidence>
<dbReference type="InterPro" id="IPR050905">
    <property type="entry name" value="Plant_NBS-LRR"/>
</dbReference>
<dbReference type="AlphaFoldDB" id="A0AAP0S4E6"/>
<evidence type="ECO:0000313" key="3">
    <source>
        <dbReference type="EMBL" id="KAK9290367.1"/>
    </source>
</evidence>
<dbReference type="EMBL" id="JBBPBK010000002">
    <property type="protein sequence ID" value="KAK9290367.1"/>
    <property type="molecule type" value="Genomic_DNA"/>
</dbReference>
<dbReference type="PANTHER" id="PTHR33463:SF198">
    <property type="entry name" value="RPP4C3"/>
    <property type="match status" value="1"/>
</dbReference>
<gene>
    <name evidence="3" type="ORF">L1049_008536</name>
</gene>
<feature type="domain" description="Disease resistance protein At4g27190-like leucine-rich repeats" evidence="2">
    <location>
        <begin position="805"/>
        <end position="861"/>
    </location>
</feature>
<accession>A0AAP0S4E6</accession>
<keyword evidence="4" id="KW-1185">Reference proteome</keyword>
<reference evidence="3 4" key="1">
    <citation type="journal article" date="2024" name="Plant J.">
        <title>Genome sequences and population genomics reveal climatic adaptation and genomic divergence between two closely related sweetgum species.</title>
        <authorList>
            <person name="Xu W.Q."/>
            <person name="Ren C.Q."/>
            <person name="Zhang X.Y."/>
            <person name="Comes H.P."/>
            <person name="Liu X.H."/>
            <person name="Li Y.G."/>
            <person name="Kettle C.J."/>
            <person name="Jalonen R."/>
            <person name="Gaisberger H."/>
            <person name="Ma Y.Z."/>
            <person name="Qiu Y.X."/>
        </authorList>
    </citation>
    <scope>NUCLEOTIDE SEQUENCE [LARGE SCALE GENOMIC DNA]</scope>
    <source>
        <strain evidence="3">Hangzhou</strain>
    </source>
</reference>
<feature type="domain" description="Disease resistance protein At4g27190-like leucine-rich repeats" evidence="2">
    <location>
        <begin position="700"/>
        <end position="769"/>
    </location>
</feature>
<dbReference type="PANTHER" id="PTHR33463">
    <property type="entry name" value="NB-ARC DOMAIN-CONTAINING PROTEIN-RELATED"/>
    <property type="match status" value="1"/>
</dbReference>
<dbReference type="SUPFAM" id="SSF52058">
    <property type="entry name" value="L domain-like"/>
    <property type="match status" value="1"/>
</dbReference>
<protein>
    <recommendedName>
        <fullName evidence="2">Disease resistance protein At4g27190-like leucine-rich repeats domain-containing protein</fullName>
    </recommendedName>
</protein>
<dbReference type="InterPro" id="IPR032675">
    <property type="entry name" value="LRR_dom_sf"/>
</dbReference>
<feature type="domain" description="Disease resistance protein At4g27190-like leucine-rich repeats" evidence="2">
    <location>
        <begin position="356"/>
        <end position="485"/>
    </location>
</feature>